<dbReference type="Proteomes" id="UP000761264">
    <property type="component" value="Unassembled WGS sequence"/>
</dbReference>
<name>A0A967C228_9PROT</name>
<evidence type="ECO:0000256" key="1">
    <source>
        <dbReference type="SAM" id="MobiDB-lite"/>
    </source>
</evidence>
<comment type="caution">
    <text evidence="2">The sequence shown here is derived from an EMBL/GenBank/DDBJ whole genome shotgun (WGS) entry which is preliminary data.</text>
</comment>
<organism evidence="2 3">
    <name type="scientific">Pelagibius litoralis</name>
    <dbReference type="NCBI Taxonomy" id="374515"/>
    <lineage>
        <taxon>Bacteria</taxon>
        <taxon>Pseudomonadati</taxon>
        <taxon>Pseudomonadota</taxon>
        <taxon>Alphaproteobacteria</taxon>
        <taxon>Rhodospirillales</taxon>
        <taxon>Rhodovibrionaceae</taxon>
        <taxon>Pelagibius</taxon>
    </lineage>
</organism>
<dbReference type="RefSeq" id="WP_167223323.1">
    <property type="nucleotide sequence ID" value="NZ_JAAQPH010000005.1"/>
</dbReference>
<keyword evidence="3" id="KW-1185">Reference proteome</keyword>
<evidence type="ECO:0000313" key="2">
    <source>
        <dbReference type="EMBL" id="NIA68581.1"/>
    </source>
</evidence>
<protein>
    <submittedName>
        <fullName evidence="2">Uncharacterized protein</fullName>
    </submittedName>
</protein>
<evidence type="ECO:0000313" key="3">
    <source>
        <dbReference type="Proteomes" id="UP000761264"/>
    </source>
</evidence>
<reference evidence="2" key="1">
    <citation type="submission" date="2020-03" db="EMBL/GenBank/DDBJ databases">
        <title>Genome of Pelagibius litoralis DSM 21314T.</title>
        <authorList>
            <person name="Wang G."/>
        </authorList>
    </citation>
    <scope>NUCLEOTIDE SEQUENCE</scope>
    <source>
        <strain evidence="2">DSM 21314</strain>
    </source>
</reference>
<dbReference type="AlphaFoldDB" id="A0A967C228"/>
<proteinExistence type="predicted"/>
<feature type="region of interest" description="Disordered" evidence="1">
    <location>
        <begin position="16"/>
        <end position="52"/>
    </location>
</feature>
<gene>
    <name evidence="2" type="ORF">HBA54_08255</name>
</gene>
<dbReference type="EMBL" id="JAAQPH010000005">
    <property type="protein sequence ID" value="NIA68581.1"/>
    <property type="molecule type" value="Genomic_DNA"/>
</dbReference>
<accession>A0A967C228</accession>
<sequence>MGEIVDLESYRAERLRRLREERKRKDRRKGAQKKSDEASGGTEADPAKDEPV</sequence>